<feature type="transmembrane region" description="Helical" evidence="1">
    <location>
        <begin position="34"/>
        <end position="50"/>
    </location>
</feature>
<organism evidence="2 3">
    <name type="scientific">Aquirufa echingensis</name>
    <dbReference type="NCBI Taxonomy" id="3096516"/>
    <lineage>
        <taxon>Bacteria</taxon>
        <taxon>Pseudomonadati</taxon>
        <taxon>Bacteroidota</taxon>
        <taxon>Cytophagia</taxon>
        <taxon>Cytophagales</taxon>
        <taxon>Flectobacillaceae</taxon>
        <taxon>Aquirufa</taxon>
    </lineage>
</organism>
<keyword evidence="1" id="KW-0472">Membrane</keyword>
<keyword evidence="1" id="KW-1133">Transmembrane helix</keyword>
<feature type="transmembrane region" description="Helical" evidence="1">
    <location>
        <begin position="7"/>
        <end position="28"/>
    </location>
</feature>
<dbReference type="Proteomes" id="UP001598114">
    <property type="component" value="Unassembled WGS sequence"/>
</dbReference>
<protein>
    <submittedName>
        <fullName evidence="2">Uncharacterized protein</fullName>
    </submittedName>
</protein>
<gene>
    <name evidence="2" type="ORF">SKC38_10325</name>
</gene>
<evidence type="ECO:0000313" key="2">
    <source>
        <dbReference type="EMBL" id="MFD3276623.1"/>
    </source>
</evidence>
<dbReference type="EMBL" id="JBBKYA010000005">
    <property type="protein sequence ID" value="MFD3276623.1"/>
    <property type="molecule type" value="Genomic_DNA"/>
</dbReference>
<evidence type="ECO:0000313" key="3">
    <source>
        <dbReference type="Proteomes" id="UP001598114"/>
    </source>
</evidence>
<feature type="transmembrane region" description="Helical" evidence="1">
    <location>
        <begin position="57"/>
        <end position="75"/>
    </location>
</feature>
<dbReference type="RefSeq" id="WP_377977069.1">
    <property type="nucleotide sequence ID" value="NZ_JBBKYA010000005.1"/>
</dbReference>
<sequence>MLFLRKYSITICVILDSLICLMLPRGHVFEAPKLYVHLVTLLAITLLAYVNRAYVKIHWKAALILLVLLSIYFLFARVY</sequence>
<proteinExistence type="predicted"/>
<reference evidence="2 3" key="1">
    <citation type="submission" date="2024-03" db="EMBL/GenBank/DDBJ databases">
        <title>Aquirufa genome sequencing.</title>
        <authorList>
            <person name="Pitt A."/>
            <person name="Hahn M.W."/>
        </authorList>
    </citation>
    <scope>NUCLEOTIDE SEQUENCE [LARGE SCALE GENOMIC DNA]</scope>
    <source>
        <strain evidence="2 3">PLAD-142S6K</strain>
    </source>
</reference>
<evidence type="ECO:0000256" key="1">
    <source>
        <dbReference type="SAM" id="Phobius"/>
    </source>
</evidence>
<comment type="caution">
    <text evidence="2">The sequence shown here is derived from an EMBL/GenBank/DDBJ whole genome shotgun (WGS) entry which is preliminary data.</text>
</comment>
<name>A0ABW6D2J2_9BACT</name>
<accession>A0ABW6D2J2</accession>
<keyword evidence="1" id="KW-0812">Transmembrane</keyword>
<keyword evidence="3" id="KW-1185">Reference proteome</keyword>